<keyword evidence="8" id="KW-1185">Reference proteome</keyword>
<sequence length="295" mass="31077">MRIDRRQLVTGGLAALALPSLARPAGAAVTGPSDLIAALQAIERKAGGAKLGICIIDCAWGTRVGYRTDERFPLLSSFKLLAGAAVLERVDAHKDRLDGVVAYGKDDLVAYSPATEKHAGEGMSLGAICEAAITLSDNTAGNLMLKTIGGPEGLTAFARRIGDETSRLDRWETALNDVKPGDRRDTTSPAAMAEDVRRLVTGDVLQPGSRQQLADWLIASQTGGKRLRAGLPKDWKAGDKTGTTTGAANDVAIAWPPDRAPVVIAAYMKEITLKQAETDAVFASVAQVAADFLTD</sequence>
<comment type="catalytic activity">
    <reaction evidence="1">
        <text>a beta-lactam + H2O = a substituted beta-amino acid</text>
        <dbReference type="Rhea" id="RHEA:20401"/>
        <dbReference type="ChEBI" id="CHEBI:15377"/>
        <dbReference type="ChEBI" id="CHEBI:35627"/>
        <dbReference type="ChEBI" id="CHEBI:140347"/>
        <dbReference type="EC" id="3.5.2.6"/>
    </reaction>
</comment>
<evidence type="ECO:0000256" key="5">
    <source>
        <dbReference type="SAM" id="SignalP"/>
    </source>
</evidence>
<feature type="domain" description="Beta-lactamase class A catalytic" evidence="6">
    <location>
        <begin position="52"/>
        <end position="267"/>
    </location>
</feature>
<dbReference type="Proteomes" id="UP001151088">
    <property type="component" value="Unassembled WGS sequence"/>
</dbReference>
<dbReference type="PANTHER" id="PTHR35333:SF3">
    <property type="entry name" value="BETA-LACTAMASE-TYPE TRANSPEPTIDASE FOLD CONTAINING PROTEIN"/>
    <property type="match status" value="1"/>
</dbReference>
<evidence type="ECO:0000256" key="1">
    <source>
        <dbReference type="ARBA" id="ARBA00001526"/>
    </source>
</evidence>
<dbReference type="PRINTS" id="PR00118">
    <property type="entry name" value="BLACTAMASEA"/>
</dbReference>
<dbReference type="GO" id="GO:0030655">
    <property type="term" value="P:beta-lactam antibiotic catabolic process"/>
    <property type="evidence" value="ECO:0007669"/>
    <property type="project" value="InterPro"/>
</dbReference>
<reference evidence="7" key="1">
    <citation type="submission" date="2022-08" db="EMBL/GenBank/DDBJ databases">
        <authorList>
            <person name="Li F."/>
        </authorList>
    </citation>
    <scope>NUCLEOTIDE SEQUENCE</scope>
    <source>
        <strain evidence="7">MQZ15Z-1</strain>
    </source>
</reference>
<dbReference type="Pfam" id="PF13354">
    <property type="entry name" value="Beta-lactamase2"/>
    <property type="match status" value="1"/>
</dbReference>
<dbReference type="Gene3D" id="3.40.710.10">
    <property type="entry name" value="DD-peptidase/beta-lactamase superfamily"/>
    <property type="match status" value="1"/>
</dbReference>
<dbReference type="PANTHER" id="PTHR35333">
    <property type="entry name" value="BETA-LACTAMASE"/>
    <property type="match status" value="1"/>
</dbReference>
<keyword evidence="7" id="KW-0378">Hydrolase</keyword>
<dbReference type="SUPFAM" id="SSF56601">
    <property type="entry name" value="beta-lactamase/transpeptidase-like"/>
    <property type="match status" value="1"/>
</dbReference>
<evidence type="ECO:0000256" key="2">
    <source>
        <dbReference type="ARBA" id="ARBA00009009"/>
    </source>
</evidence>
<protein>
    <recommendedName>
        <fullName evidence="3">beta-lactamase</fullName>
        <ecNumber evidence="3">3.5.2.6</ecNumber>
    </recommendedName>
    <alternativeName>
        <fullName evidence="4">Penicillinase</fullName>
    </alternativeName>
</protein>
<feature type="chain" id="PRO_5040976485" description="beta-lactamase" evidence="5">
    <location>
        <begin position="28"/>
        <end position="295"/>
    </location>
</feature>
<dbReference type="InterPro" id="IPR045155">
    <property type="entry name" value="Beta-lactam_cat"/>
</dbReference>
<feature type="signal peptide" evidence="5">
    <location>
        <begin position="1"/>
        <end position="27"/>
    </location>
</feature>
<accession>A0A9X2PIP5</accession>
<gene>
    <name evidence="7" type="primary">bla</name>
    <name evidence="7" type="ORF">NVS89_17770</name>
</gene>
<evidence type="ECO:0000313" key="7">
    <source>
        <dbReference type="EMBL" id="MCS0496938.1"/>
    </source>
</evidence>
<dbReference type="EMBL" id="JANTHZ010000009">
    <property type="protein sequence ID" value="MCS0496938.1"/>
    <property type="molecule type" value="Genomic_DNA"/>
</dbReference>
<evidence type="ECO:0000256" key="3">
    <source>
        <dbReference type="ARBA" id="ARBA00012865"/>
    </source>
</evidence>
<dbReference type="PROSITE" id="PS51318">
    <property type="entry name" value="TAT"/>
    <property type="match status" value="1"/>
</dbReference>
<proteinExistence type="inferred from homology"/>
<evidence type="ECO:0000256" key="4">
    <source>
        <dbReference type="ARBA" id="ARBA00030171"/>
    </source>
</evidence>
<evidence type="ECO:0000313" key="8">
    <source>
        <dbReference type="Proteomes" id="UP001151088"/>
    </source>
</evidence>
<dbReference type="InterPro" id="IPR000871">
    <property type="entry name" value="Beta-lactam_class-A"/>
</dbReference>
<dbReference type="InterPro" id="IPR012338">
    <property type="entry name" value="Beta-lactam/transpept-like"/>
</dbReference>
<name>A0A9X2PIP5_9HYPH</name>
<keyword evidence="5" id="KW-0732">Signal</keyword>
<dbReference type="NCBIfam" id="NF033103">
    <property type="entry name" value="bla_class_A"/>
    <property type="match status" value="1"/>
</dbReference>
<comment type="caution">
    <text evidence="7">The sequence shown here is derived from an EMBL/GenBank/DDBJ whole genome shotgun (WGS) entry which is preliminary data.</text>
</comment>
<dbReference type="EC" id="3.5.2.6" evidence="3"/>
<comment type="similarity">
    <text evidence="2">Belongs to the class-A beta-lactamase family.</text>
</comment>
<organism evidence="7 8">
    <name type="scientific">Ancylobacter mangrovi</name>
    <dbReference type="NCBI Taxonomy" id="2972472"/>
    <lineage>
        <taxon>Bacteria</taxon>
        <taxon>Pseudomonadati</taxon>
        <taxon>Pseudomonadota</taxon>
        <taxon>Alphaproteobacteria</taxon>
        <taxon>Hyphomicrobiales</taxon>
        <taxon>Xanthobacteraceae</taxon>
        <taxon>Ancylobacter</taxon>
    </lineage>
</organism>
<dbReference type="RefSeq" id="WP_258734096.1">
    <property type="nucleotide sequence ID" value="NZ_JANTHZ010000009.1"/>
</dbReference>
<evidence type="ECO:0000259" key="6">
    <source>
        <dbReference type="Pfam" id="PF13354"/>
    </source>
</evidence>
<dbReference type="AlphaFoldDB" id="A0A9X2PIP5"/>
<dbReference type="GO" id="GO:0008800">
    <property type="term" value="F:beta-lactamase activity"/>
    <property type="evidence" value="ECO:0007669"/>
    <property type="project" value="UniProtKB-EC"/>
</dbReference>
<dbReference type="InterPro" id="IPR006311">
    <property type="entry name" value="TAT_signal"/>
</dbReference>
<dbReference type="GO" id="GO:0046677">
    <property type="term" value="P:response to antibiotic"/>
    <property type="evidence" value="ECO:0007669"/>
    <property type="project" value="InterPro"/>
</dbReference>